<name>A0A4S8HP43_9BACT</name>
<gene>
    <name evidence="2" type="ORF">FAM09_19445</name>
</gene>
<dbReference type="RefSeq" id="WP_136578801.1">
    <property type="nucleotide sequence ID" value="NZ_STFF01000005.1"/>
</dbReference>
<evidence type="ECO:0000256" key="1">
    <source>
        <dbReference type="SAM" id="MobiDB-lite"/>
    </source>
</evidence>
<evidence type="ECO:0008006" key="4">
    <source>
        <dbReference type="Google" id="ProtNLM"/>
    </source>
</evidence>
<dbReference type="Pfam" id="PF20106">
    <property type="entry name" value="DUF6496"/>
    <property type="match status" value="1"/>
</dbReference>
<sequence>MARYSKKAQKTVESAMRRKKKGTLRSGRSGRKVTSRDQAIAIGLSEARKKGAKVPAPKKKKSAKKNVGRKKAARKTASRRRATSKK</sequence>
<dbReference type="OrthoDB" id="8256417at2"/>
<evidence type="ECO:0000313" key="3">
    <source>
        <dbReference type="Proteomes" id="UP000306918"/>
    </source>
</evidence>
<evidence type="ECO:0000313" key="2">
    <source>
        <dbReference type="EMBL" id="THU37127.1"/>
    </source>
</evidence>
<feature type="region of interest" description="Disordered" evidence="1">
    <location>
        <begin position="1"/>
        <end position="86"/>
    </location>
</feature>
<dbReference type="InterPro" id="IPR045468">
    <property type="entry name" value="DUF6496"/>
</dbReference>
<accession>A0A4S8HP43</accession>
<feature type="compositionally biased region" description="Basic residues" evidence="1">
    <location>
        <begin position="50"/>
        <end position="86"/>
    </location>
</feature>
<organism evidence="2 3">
    <name type="scientific">Niastella caeni</name>
    <dbReference type="NCBI Taxonomy" id="2569763"/>
    <lineage>
        <taxon>Bacteria</taxon>
        <taxon>Pseudomonadati</taxon>
        <taxon>Bacteroidota</taxon>
        <taxon>Chitinophagia</taxon>
        <taxon>Chitinophagales</taxon>
        <taxon>Chitinophagaceae</taxon>
        <taxon>Niastella</taxon>
    </lineage>
</organism>
<proteinExistence type="predicted"/>
<keyword evidence="3" id="KW-1185">Reference proteome</keyword>
<feature type="compositionally biased region" description="Basic residues" evidence="1">
    <location>
        <begin position="17"/>
        <end position="33"/>
    </location>
</feature>
<protein>
    <recommendedName>
        <fullName evidence="4">Histone H1-like protein</fullName>
    </recommendedName>
</protein>
<reference evidence="2 3" key="1">
    <citation type="submission" date="2019-04" db="EMBL/GenBank/DDBJ databases">
        <title>Niastella caeni sp. nov., isolated from activated sludge.</title>
        <authorList>
            <person name="Sheng M."/>
        </authorList>
    </citation>
    <scope>NUCLEOTIDE SEQUENCE [LARGE SCALE GENOMIC DNA]</scope>
    <source>
        <strain evidence="2 3">HX-2-15</strain>
    </source>
</reference>
<dbReference type="EMBL" id="STFF01000005">
    <property type="protein sequence ID" value="THU37127.1"/>
    <property type="molecule type" value="Genomic_DNA"/>
</dbReference>
<comment type="caution">
    <text evidence="2">The sequence shown here is derived from an EMBL/GenBank/DDBJ whole genome shotgun (WGS) entry which is preliminary data.</text>
</comment>
<dbReference type="Proteomes" id="UP000306918">
    <property type="component" value="Unassembled WGS sequence"/>
</dbReference>
<dbReference type="AlphaFoldDB" id="A0A4S8HP43"/>